<organism evidence="8 9">
    <name type="scientific">Rhizoctonia solani</name>
    <dbReference type="NCBI Taxonomy" id="456999"/>
    <lineage>
        <taxon>Eukaryota</taxon>
        <taxon>Fungi</taxon>
        <taxon>Dikarya</taxon>
        <taxon>Basidiomycota</taxon>
        <taxon>Agaricomycotina</taxon>
        <taxon>Agaricomycetes</taxon>
        <taxon>Cantharellales</taxon>
        <taxon>Ceratobasidiaceae</taxon>
        <taxon>Rhizoctonia</taxon>
    </lineage>
</organism>
<dbReference type="PROSITE" id="PS51622">
    <property type="entry name" value="SAM_MT_RNA_M5U_2"/>
    <property type="match status" value="1"/>
</dbReference>
<sequence length="630" mass="69323">MLLTKFVCRIRPPRLQAVALLRPGYSNLLCNMSSIRELSSPIGSPPPTKRAKLDVTEEPTGVHHIAEAPVEKQRDEHKSKKPKRSRVKRQDIEPYSHEDVLWHDVKAVLGSEAVETATSQDKDWESPLPFGTELELTVSGLTSTGDSISVHNSPEGPWAVVVPFALPGEKIRTKIYRSSRLHSFGDLLEVAEANSTMRDSSLIRCKYFGKCAGCQHQMIPYATQLLLKEDIVRKAFENFSGIPGDSIPAPLATIPSPKQYNYRTKITPHFDAPPSNRTRRGGKAKVAAKNADASWELRIGFNQMGRRNVLDIEVGESLVLGRGSRTKSVTRITVLDTGVPDCHPGSEHRACPSTRAGPYLSNIHTYKRGATLLLRDSLEPRSSPCDDGARVQNEVPLSIAKHKDDQGAEHICITDSKAVVHERVGEFEFTFPAGQFFQNNNSVLKPLTDYVRDAILHPIPFEKEGAVASQPPTHLVDTYCGSGLFSITLSPHFEVIAGIEISADSIAFAQRNAELNNIPTSKCTFRAGTASSIFASVGNGEFPPERTAVVIDPPRKGCDEPFIEQLVAFLPATLVYVSCNVHTQARDVGSILRKTQGAAVGRRYRIESIRGFDLFPQTAHVESVAVLRLY</sequence>
<evidence type="ECO:0000256" key="1">
    <source>
        <dbReference type="ARBA" id="ARBA00022603"/>
    </source>
</evidence>
<feature type="active site" evidence="5">
    <location>
        <position position="579"/>
    </location>
</feature>
<dbReference type="PROSITE" id="PS50926">
    <property type="entry name" value="TRAM"/>
    <property type="match status" value="1"/>
</dbReference>
<keyword evidence="3 4" id="KW-0949">S-adenosyl-L-methionine</keyword>
<dbReference type="SUPFAM" id="SSF53335">
    <property type="entry name" value="S-adenosyl-L-methionine-dependent methyltransferases"/>
    <property type="match status" value="2"/>
</dbReference>
<evidence type="ECO:0000259" key="7">
    <source>
        <dbReference type="PROSITE" id="PS50926"/>
    </source>
</evidence>
<dbReference type="PANTHER" id="PTHR11061:SF30">
    <property type="entry name" value="TRNA (URACIL(54)-C(5))-METHYLTRANSFERASE"/>
    <property type="match status" value="1"/>
</dbReference>
<keyword evidence="2 4" id="KW-0808">Transferase</keyword>
<accession>A0A8H3AAA1</accession>
<dbReference type="InterPro" id="IPR029063">
    <property type="entry name" value="SAM-dependent_MTases_sf"/>
</dbReference>
<dbReference type="InterPro" id="IPR030391">
    <property type="entry name" value="MeTrfase_TrmA_CS"/>
</dbReference>
<dbReference type="PROSITE" id="PS01230">
    <property type="entry name" value="TRMA_1"/>
    <property type="match status" value="1"/>
</dbReference>
<name>A0A8H3AAA1_9AGAM</name>
<dbReference type="InterPro" id="IPR012340">
    <property type="entry name" value="NA-bd_OB-fold"/>
</dbReference>
<evidence type="ECO:0000256" key="6">
    <source>
        <dbReference type="SAM" id="MobiDB-lite"/>
    </source>
</evidence>
<dbReference type="GO" id="GO:0032259">
    <property type="term" value="P:methylation"/>
    <property type="evidence" value="ECO:0007669"/>
    <property type="project" value="UniProtKB-KW"/>
</dbReference>
<feature type="compositionally biased region" description="Basic and acidic residues" evidence="6">
    <location>
        <begin position="57"/>
        <end position="78"/>
    </location>
</feature>
<evidence type="ECO:0000256" key="3">
    <source>
        <dbReference type="ARBA" id="ARBA00022691"/>
    </source>
</evidence>
<dbReference type="InterPro" id="IPR030390">
    <property type="entry name" value="MeTrfase_TrmA_AS"/>
</dbReference>
<dbReference type="GO" id="GO:0008033">
    <property type="term" value="P:tRNA processing"/>
    <property type="evidence" value="ECO:0007669"/>
    <property type="project" value="InterPro"/>
</dbReference>
<dbReference type="InterPro" id="IPR002792">
    <property type="entry name" value="TRAM_dom"/>
</dbReference>
<evidence type="ECO:0000313" key="9">
    <source>
        <dbReference type="Proteomes" id="UP000663840"/>
    </source>
</evidence>
<dbReference type="FunFam" id="2.40.50.140:FF:000201">
    <property type="entry name" value="TRM2p tRNA methyltransferase"/>
    <property type="match status" value="1"/>
</dbReference>
<dbReference type="GO" id="GO:0030697">
    <property type="term" value="F:tRNA (uracil(54)-C5)-methyltransferase activity, S-adenosyl methionine-dependent"/>
    <property type="evidence" value="ECO:0007669"/>
    <property type="project" value="InterPro"/>
</dbReference>
<dbReference type="PROSITE" id="PS51687">
    <property type="entry name" value="SAM_MT_RNA_M5U"/>
    <property type="match status" value="1"/>
</dbReference>
<feature type="binding site" evidence="4">
    <location>
        <position position="479"/>
    </location>
    <ligand>
        <name>S-adenosyl-L-methionine</name>
        <dbReference type="ChEBI" id="CHEBI:59789"/>
    </ligand>
</feature>
<dbReference type="Gene3D" id="2.40.50.140">
    <property type="entry name" value="Nucleic acid-binding proteins"/>
    <property type="match status" value="1"/>
</dbReference>
<dbReference type="InterPro" id="IPR010280">
    <property type="entry name" value="U5_MeTrfase_fam"/>
</dbReference>
<proteinExistence type="inferred from homology"/>
<dbReference type="AlphaFoldDB" id="A0A8H3AAA1"/>
<feature type="active site" description="Nucleophile" evidence="4">
    <location>
        <position position="579"/>
    </location>
</feature>
<dbReference type="GO" id="GO:0009451">
    <property type="term" value="P:RNA modification"/>
    <property type="evidence" value="ECO:0007669"/>
    <property type="project" value="UniProtKB-ARBA"/>
</dbReference>
<gene>
    <name evidence="8" type="ORF">RDB_LOCUS38803</name>
</gene>
<feature type="binding site" evidence="4">
    <location>
        <position position="438"/>
    </location>
    <ligand>
        <name>S-adenosyl-L-methionine</name>
        <dbReference type="ChEBI" id="CHEBI:59789"/>
    </ligand>
</feature>
<dbReference type="Proteomes" id="UP000663840">
    <property type="component" value="Unassembled WGS sequence"/>
</dbReference>
<dbReference type="Gene3D" id="3.40.50.150">
    <property type="entry name" value="Vaccinia Virus protein VP39"/>
    <property type="match status" value="2"/>
</dbReference>
<evidence type="ECO:0000256" key="2">
    <source>
        <dbReference type="ARBA" id="ARBA00022679"/>
    </source>
</evidence>
<feature type="domain" description="TRAM" evidence="7">
    <location>
        <begin position="127"/>
        <end position="189"/>
    </location>
</feature>
<protein>
    <recommendedName>
        <fullName evidence="7">TRAM domain-containing protein</fullName>
    </recommendedName>
</protein>
<dbReference type="PROSITE" id="PS01231">
    <property type="entry name" value="TRMA_2"/>
    <property type="match status" value="1"/>
</dbReference>
<evidence type="ECO:0000256" key="4">
    <source>
        <dbReference type="PROSITE-ProRule" id="PRU01024"/>
    </source>
</evidence>
<evidence type="ECO:0000313" key="8">
    <source>
        <dbReference type="EMBL" id="CAE6404457.1"/>
    </source>
</evidence>
<feature type="binding site" evidence="4">
    <location>
        <position position="552"/>
    </location>
    <ligand>
        <name>S-adenosyl-L-methionine</name>
        <dbReference type="ChEBI" id="CHEBI:59789"/>
    </ligand>
</feature>
<comment type="similarity">
    <text evidence="4">Belongs to the class I-like SAM-binding methyltransferase superfamily. RNA M5U methyltransferase family.</text>
</comment>
<keyword evidence="1 4" id="KW-0489">Methyltransferase</keyword>
<reference evidence="8" key="1">
    <citation type="submission" date="2021-01" db="EMBL/GenBank/DDBJ databases">
        <authorList>
            <person name="Kaushik A."/>
        </authorList>
    </citation>
    <scope>NUCLEOTIDE SEQUENCE</scope>
    <source>
        <strain evidence="8">AG1-1A</strain>
    </source>
</reference>
<dbReference type="Pfam" id="PF05958">
    <property type="entry name" value="tRNA_U5-meth_tr"/>
    <property type="match status" value="1"/>
</dbReference>
<feature type="binding site" evidence="4">
    <location>
        <position position="500"/>
    </location>
    <ligand>
        <name>S-adenosyl-L-methionine</name>
        <dbReference type="ChEBI" id="CHEBI:59789"/>
    </ligand>
</feature>
<comment type="caution">
    <text evidence="8">The sequence shown here is derived from an EMBL/GenBank/DDBJ whole genome shotgun (WGS) entry which is preliminary data.</text>
</comment>
<evidence type="ECO:0000256" key="5">
    <source>
        <dbReference type="PROSITE-ProRule" id="PRU10015"/>
    </source>
</evidence>
<dbReference type="SUPFAM" id="SSF50249">
    <property type="entry name" value="Nucleic acid-binding proteins"/>
    <property type="match status" value="1"/>
</dbReference>
<dbReference type="PANTHER" id="PTHR11061">
    <property type="entry name" value="RNA M5U METHYLTRANSFERASE"/>
    <property type="match status" value="1"/>
</dbReference>
<dbReference type="InterPro" id="IPR025795">
    <property type="entry name" value="tRNA_(uracil-5-)_MeTrfase"/>
</dbReference>
<feature type="region of interest" description="Disordered" evidence="6">
    <location>
        <begin position="57"/>
        <end position="90"/>
    </location>
</feature>
<dbReference type="EMBL" id="CAJMWR010000834">
    <property type="protein sequence ID" value="CAE6404457.1"/>
    <property type="molecule type" value="Genomic_DNA"/>
</dbReference>